<evidence type="ECO:0000256" key="9">
    <source>
        <dbReference type="ARBA" id="ARBA00023012"/>
    </source>
</evidence>
<feature type="region of interest" description="Disordered" evidence="11">
    <location>
        <begin position="1"/>
        <end position="20"/>
    </location>
</feature>
<dbReference type="Gene3D" id="3.40.50.2300">
    <property type="match status" value="1"/>
</dbReference>
<dbReference type="InterPro" id="IPR003661">
    <property type="entry name" value="HisK_dim/P_dom"/>
</dbReference>
<keyword evidence="5" id="KW-0808">Transferase</keyword>
<dbReference type="InterPro" id="IPR036890">
    <property type="entry name" value="HATPase_C_sf"/>
</dbReference>
<evidence type="ECO:0000313" key="18">
    <source>
        <dbReference type="Proteomes" id="UP000198415"/>
    </source>
</evidence>
<dbReference type="GO" id="GO:0005524">
    <property type="term" value="F:ATP binding"/>
    <property type="evidence" value="ECO:0007669"/>
    <property type="project" value="UniProtKB-KW"/>
</dbReference>
<dbReference type="SMART" id="SM00448">
    <property type="entry name" value="REC"/>
    <property type="match status" value="1"/>
</dbReference>
<dbReference type="PRINTS" id="PR00344">
    <property type="entry name" value="BCTRLSENSOR"/>
</dbReference>
<feature type="transmembrane region" description="Helical" evidence="12">
    <location>
        <begin position="38"/>
        <end position="62"/>
    </location>
</feature>
<dbReference type="Pfam" id="PF00512">
    <property type="entry name" value="HisKA"/>
    <property type="match status" value="1"/>
</dbReference>
<dbReference type="CDD" id="cd00156">
    <property type="entry name" value="REC"/>
    <property type="match status" value="1"/>
</dbReference>
<evidence type="ECO:0000256" key="8">
    <source>
        <dbReference type="ARBA" id="ARBA00022840"/>
    </source>
</evidence>
<dbReference type="InterPro" id="IPR011006">
    <property type="entry name" value="CheY-like_superfamily"/>
</dbReference>
<dbReference type="CDD" id="cd00082">
    <property type="entry name" value="HisKA"/>
    <property type="match status" value="1"/>
</dbReference>
<keyword evidence="7" id="KW-0418">Kinase</keyword>
<evidence type="ECO:0000256" key="3">
    <source>
        <dbReference type="ARBA" id="ARBA00012438"/>
    </source>
</evidence>
<dbReference type="PANTHER" id="PTHR43065:SF46">
    <property type="entry name" value="C4-DICARBOXYLATE TRANSPORT SENSOR PROTEIN DCTB"/>
    <property type="match status" value="1"/>
</dbReference>
<keyword evidence="9" id="KW-0902">Two-component regulatory system</keyword>
<dbReference type="AlphaFoldDB" id="A0A238Y8H1"/>
<dbReference type="InterPro" id="IPR005467">
    <property type="entry name" value="His_kinase_dom"/>
</dbReference>
<evidence type="ECO:0000256" key="1">
    <source>
        <dbReference type="ARBA" id="ARBA00000085"/>
    </source>
</evidence>
<dbReference type="Gene3D" id="1.10.287.130">
    <property type="match status" value="1"/>
</dbReference>
<dbReference type="Gene3D" id="3.30.450.20">
    <property type="entry name" value="PAS domain"/>
    <property type="match status" value="1"/>
</dbReference>
<feature type="transmembrane region" description="Helical" evidence="12">
    <location>
        <begin position="74"/>
        <end position="107"/>
    </location>
</feature>
<dbReference type="InterPro" id="IPR003594">
    <property type="entry name" value="HATPase_dom"/>
</dbReference>
<evidence type="ECO:0000256" key="6">
    <source>
        <dbReference type="ARBA" id="ARBA00022741"/>
    </source>
</evidence>
<evidence type="ECO:0000313" key="17">
    <source>
        <dbReference type="EMBL" id="SNR67242.1"/>
    </source>
</evidence>
<accession>A0A238Y8H1</accession>
<name>A0A238Y8H1_9ACTN</name>
<sequence>MPLLVDAGSPNRAGVPRPGSDDRLGLRMGFSATRDRMAALRSGAGAGLLTVVMLLVVVVIAADFVTPPETAFFWLILLVPMFAATLLRPWTVGVVGLVAALMVWVMAERNGPSGTTNQAVRLGAILGITLLSTGFAHRLGVLERRAQRGAEQEATLAAIVRSSEDAVITTDLAGVITTWNDGATRQYGWRPDEAIGRYIALVYTRDEISVMPDTLAGLRAGARRGPIEARRVRKDGSNVVVLASMWPVRDDHGRVFSVARIERDLTVVKEAEEQRRRIIERTALAERLECLGQLAGGVAHDFNNLLAININYLDFVLERTVDAEERSDLTRARSSAERAQELTRQLLLFARQEPSVAKVIDLDSVIEESCALLRRTIGDHVELIARPSPQPLAVCADRGRIEQVLLNLVINARDAMPDGGTVVIEAGPVQLDEDPDRLPPLPAGPYAQLKVSDTGEGMPPSVAARIFEPFFTTKAKQQGTGLGLATVYSIVTEAGGDITVSSTPQVGTTFRILLPEVTAVAASEAGAAGTARGGSRSHILVAEDDAEVRGITVRILEGAGYRVTEAENGRAALDRIHRQTFDLLMTDILMPEMSGSRLAETVRLHHPGIRILLISGYNEETARVRHLVIDGIPMIHKPFTAKEVLDAVRQALGAGTGEMRDHVAVSAHGSGASPPKTTGPPGE</sequence>
<reference evidence="17 18" key="1">
    <citation type="submission" date="2017-06" db="EMBL/GenBank/DDBJ databases">
        <authorList>
            <person name="Kim H.J."/>
            <person name="Triplett B.A."/>
        </authorList>
    </citation>
    <scope>NUCLEOTIDE SEQUENCE [LARGE SCALE GENOMIC DNA]</scope>
    <source>
        <strain evidence="17 18">DSM 43151</strain>
    </source>
</reference>
<dbReference type="PROSITE" id="PS50109">
    <property type="entry name" value="HIS_KIN"/>
    <property type="match status" value="1"/>
</dbReference>
<evidence type="ECO:0000259" key="13">
    <source>
        <dbReference type="PROSITE" id="PS50109"/>
    </source>
</evidence>
<dbReference type="InterPro" id="IPR035965">
    <property type="entry name" value="PAS-like_dom_sf"/>
</dbReference>
<dbReference type="SUPFAM" id="SSF47384">
    <property type="entry name" value="Homodimeric domain of signal transducing histidine kinase"/>
    <property type="match status" value="1"/>
</dbReference>
<evidence type="ECO:0000256" key="10">
    <source>
        <dbReference type="PROSITE-ProRule" id="PRU00169"/>
    </source>
</evidence>
<evidence type="ECO:0000259" key="15">
    <source>
        <dbReference type="PROSITE" id="PS50112"/>
    </source>
</evidence>
<comment type="catalytic activity">
    <reaction evidence="1">
        <text>ATP + protein L-histidine = ADP + protein N-phospho-L-histidine.</text>
        <dbReference type="EC" id="2.7.13.3"/>
    </reaction>
</comment>
<gene>
    <name evidence="17" type="ORF">SAMN06264365_104343</name>
</gene>
<evidence type="ECO:0000256" key="5">
    <source>
        <dbReference type="ARBA" id="ARBA00022679"/>
    </source>
</evidence>
<dbReference type="Pfam" id="PF02518">
    <property type="entry name" value="HATPase_c"/>
    <property type="match status" value="1"/>
</dbReference>
<dbReference type="EC" id="2.7.13.3" evidence="3"/>
<feature type="transmembrane region" description="Helical" evidence="12">
    <location>
        <begin position="119"/>
        <end position="137"/>
    </location>
</feature>
<evidence type="ECO:0000256" key="2">
    <source>
        <dbReference type="ARBA" id="ARBA00004236"/>
    </source>
</evidence>
<feature type="domain" description="PAS" evidence="15">
    <location>
        <begin position="152"/>
        <end position="197"/>
    </location>
</feature>
<dbReference type="InterPro" id="IPR000700">
    <property type="entry name" value="PAS-assoc_C"/>
</dbReference>
<dbReference type="SUPFAM" id="SSF55874">
    <property type="entry name" value="ATPase domain of HSP90 chaperone/DNA topoisomerase II/histidine kinase"/>
    <property type="match status" value="1"/>
</dbReference>
<feature type="domain" description="PAC" evidence="16">
    <location>
        <begin position="225"/>
        <end position="277"/>
    </location>
</feature>
<organism evidence="17 18">
    <name type="scientific">Actinoplanes regularis</name>
    <dbReference type="NCBI Taxonomy" id="52697"/>
    <lineage>
        <taxon>Bacteria</taxon>
        <taxon>Bacillati</taxon>
        <taxon>Actinomycetota</taxon>
        <taxon>Actinomycetes</taxon>
        <taxon>Micromonosporales</taxon>
        <taxon>Micromonosporaceae</taxon>
        <taxon>Actinoplanes</taxon>
    </lineage>
</organism>
<evidence type="ECO:0000256" key="4">
    <source>
        <dbReference type="ARBA" id="ARBA00022553"/>
    </source>
</evidence>
<dbReference type="InterPro" id="IPR013767">
    <property type="entry name" value="PAS_fold"/>
</dbReference>
<keyword evidence="4 10" id="KW-0597">Phosphoprotein</keyword>
<dbReference type="GO" id="GO:0000155">
    <property type="term" value="F:phosphorelay sensor kinase activity"/>
    <property type="evidence" value="ECO:0007669"/>
    <property type="project" value="InterPro"/>
</dbReference>
<dbReference type="InterPro" id="IPR001789">
    <property type="entry name" value="Sig_transdc_resp-reg_receiver"/>
</dbReference>
<dbReference type="Pfam" id="PF00989">
    <property type="entry name" value="PAS"/>
    <property type="match status" value="1"/>
</dbReference>
<dbReference type="SUPFAM" id="SSF55785">
    <property type="entry name" value="PYP-like sensor domain (PAS domain)"/>
    <property type="match status" value="1"/>
</dbReference>
<evidence type="ECO:0000259" key="16">
    <source>
        <dbReference type="PROSITE" id="PS50113"/>
    </source>
</evidence>
<keyword evidence="8" id="KW-0067">ATP-binding</keyword>
<keyword evidence="12" id="KW-0472">Membrane</keyword>
<feature type="domain" description="Response regulatory" evidence="14">
    <location>
        <begin position="538"/>
        <end position="652"/>
    </location>
</feature>
<dbReference type="SMART" id="SM00091">
    <property type="entry name" value="PAS"/>
    <property type="match status" value="1"/>
</dbReference>
<comment type="subcellular location">
    <subcellularLocation>
        <location evidence="2">Cell membrane</location>
    </subcellularLocation>
</comment>
<dbReference type="PROSITE" id="PS50110">
    <property type="entry name" value="RESPONSE_REGULATORY"/>
    <property type="match status" value="1"/>
</dbReference>
<dbReference type="InterPro" id="IPR000014">
    <property type="entry name" value="PAS"/>
</dbReference>
<keyword evidence="12" id="KW-1133">Transmembrane helix</keyword>
<evidence type="ECO:0000256" key="11">
    <source>
        <dbReference type="SAM" id="MobiDB-lite"/>
    </source>
</evidence>
<dbReference type="SUPFAM" id="SSF52172">
    <property type="entry name" value="CheY-like"/>
    <property type="match status" value="1"/>
</dbReference>
<dbReference type="Gene3D" id="3.30.565.10">
    <property type="entry name" value="Histidine kinase-like ATPase, C-terminal domain"/>
    <property type="match status" value="1"/>
</dbReference>
<dbReference type="GO" id="GO:0006355">
    <property type="term" value="P:regulation of DNA-templated transcription"/>
    <property type="evidence" value="ECO:0007669"/>
    <property type="project" value="InterPro"/>
</dbReference>
<dbReference type="PANTHER" id="PTHR43065">
    <property type="entry name" value="SENSOR HISTIDINE KINASE"/>
    <property type="match status" value="1"/>
</dbReference>
<dbReference type="GO" id="GO:0005886">
    <property type="term" value="C:plasma membrane"/>
    <property type="evidence" value="ECO:0007669"/>
    <property type="project" value="UniProtKB-SubCell"/>
</dbReference>
<dbReference type="CDD" id="cd00130">
    <property type="entry name" value="PAS"/>
    <property type="match status" value="1"/>
</dbReference>
<evidence type="ECO:0000256" key="7">
    <source>
        <dbReference type="ARBA" id="ARBA00022777"/>
    </source>
</evidence>
<keyword evidence="18" id="KW-1185">Reference proteome</keyword>
<proteinExistence type="predicted"/>
<evidence type="ECO:0000259" key="14">
    <source>
        <dbReference type="PROSITE" id="PS50110"/>
    </source>
</evidence>
<dbReference type="InterPro" id="IPR036097">
    <property type="entry name" value="HisK_dim/P_sf"/>
</dbReference>
<dbReference type="Proteomes" id="UP000198415">
    <property type="component" value="Unassembled WGS sequence"/>
</dbReference>
<protein>
    <recommendedName>
        <fullName evidence="3">histidine kinase</fullName>
        <ecNumber evidence="3">2.7.13.3</ecNumber>
    </recommendedName>
</protein>
<feature type="modified residue" description="4-aspartylphosphate" evidence="10">
    <location>
        <position position="587"/>
    </location>
</feature>
<keyword evidence="12" id="KW-0812">Transmembrane</keyword>
<dbReference type="SMART" id="SM00388">
    <property type="entry name" value="HisKA"/>
    <property type="match status" value="1"/>
</dbReference>
<dbReference type="Pfam" id="PF00072">
    <property type="entry name" value="Response_reg"/>
    <property type="match status" value="1"/>
</dbReference>
<dbReference type="EMBL" id="FZNR01000004">
    <property type="protein sequence ID" value="SNR67242.1"/>
    <property type="molecule type" value="Genomic_DNA"/>
</dbReference>
<dbReference type="InterPro" id="IPR004358">
    <property type="entry name" value="Sig_transdc_His_kin-like_C"/>
</dbReference>
<feature type="domain" description="Histidine kinase" evidence="13">
    <location>
        <begin position="297"/>
        <end position="518"/>
    </location>
</feature>
<dbReference type="OrthoDB" id="9764154at2"/>
<evidence type="ECO:0000256" key="12">
    <source>
        <dbReference type="SAM" id="Phobius"/>
    </source>
</evidence>
<keyword evidence="6" id="KW-0547">Nucleotide-binding</keyword>
<dbReference type="NCBIfam" id="TIGR00229">
    <property type="entry name" value="sensory_box"/>
    <property type="match status" value="1"/>
</dbReference>
<dbReference type="SMART" id="SM00387">
    <property type="entry name" value="HATPase_c"/>
    <property type="match status" value="1"/>
</dbReference>
<dbReference type="PROSITE" id="PS50113">
    <property type="entry name" value="PAC"/>
    <property type="match status" value="1"/>
</dbReference>
<dbReference type="PROSITE" id="PS50112">
    <property type="entry name" value="PAS"/>
    <property type="match status" value="1"/>
</dbReference>